<dbReference type="AlphaFoldDB" id="A0A2P6P083"/>
<organism evidence="2 3">
    <name type="scientific">Planoprotostelium fungivorum</name>
    <dbReference type="NCBI Taxonomy" id="1890364"/>
    <lineage>
        <taxon>Eukaryota</taxon>
        <taxon>Amoebozoa</taxon>
        <taxon>Evosea</taxon>
        <taxon>Variosea</taxon>
        <taxon>Cavosteliida</taxon>
        <taxon>Cavosteliaceae</taxon>
        <taxon>Planoprotostelium</taxon>
    </lineage>
</organism>
<evidence type="ECO:0000313" key="2">
    <source>
        <dbReference type="EMBL" id="PRP89610.1"/>
    </source>
</evidence>
<evidence type="ECO:0000313" key="3">
    <source>
        <dbReference type="Proteomes" id="UP000241769"/>
    </source>
</evidence>
<sequence>MPASQWLLTAAPSPTFTQIRRSNMSNKVAAEKKPWGVYDKPWEYKCATQLPDEEILPRLRQYLELRERRLPQFLKPIEDLTPVEQLSVVAAVNACASSIFNQCSTVRGNWERTYEPDIHSPNNEEKLKRFAELIKKYRGNSLLPLLEDLAENGREKEALGIIKMIRQLAHVNKNSRRAERLAMQGRSRKRQNSNEGLPSPKAPKTSVSPIESLFALAEKASSEDEVAIIEPIKTKESQPLSPLSASRIELPSISTVVGGGMSISSMQNGPHPLSYNGHNVWQHSSASHALPSQYELVDQINFLKQELLITRQKLQAYECMQPVYRHPMYTMTTAGVGSM</sequence>
<accession>A0A2P6P083</accession>
<dbReference type="EMBL" id="MDYQ01000002">
    <property type="protein sequence ID" value="PRP89610.1"/>
    <property type="molecule type" value="Genomic_DNA"/>
</dbReference>
<keyword evidence="3" id="KW-1185">Reference proteome</keyword>
<dbReference type="InParanoid" id="A0A2P6P083"/>
<evidence type="ECO:0000256" key="1">
    <source>
        <dbReference type="SAM" id="MobiDB-lite"/>
    </source>
</evidence>
<name>A0A2P6P083_9EUKA</name>
<dbReference type="Proteomes" id="UP000241769">
    <property type="component" value="Unassembled WGS sequence"/>
</dbReference>
<comment type="caution">
    <text evidence="2">The sequence shown here is derived from an EMBL/GenBank/DDBJ whole genome shotgun (WGS) entry which is preliminary data.</text>
</comment>
<gene>
    <name evidence="2" type="ORF">PROFUN_00874</name>
</gene>
<feature type="region of interest" description="Disordered" evidence="1">
    <location>
        <begin position="180"/>
        <end position="208"/>
    </location>
</feature>
<reference evidence="2 3" key="1">
    <citation type="journal article" date="2018" name="Genome Biol. Evol.">
        <title>Multiple Roots of Fruiting Body Formation in Amoebozoa.</title>
        <authorList>
            <person name="Hillmann F."/>
            <person name="Forbes G."/>
            <person name="Novohradska S."/>
            <person name="Ferling I."/>
            <person name="Riege K."/>
            <person name="Groth M."/>
            <person name="Westermann M."/>
            <person name="Marz M."/>
            <person name="Spaller T."/>
            <person name="Winckler T."/>
            <person name="Schaap P."/>
            <person name="Glockner G."/>
        </authorList>
    </citation>
    <scope>NUCLEOTIDE SEQUENCE [LARGE SCALE GENOMIC DNA]</scope>
    <source>
        <strain evidence="2 3">Jena</strain>
    </source>
</reference>
<protein>
    <submittedName>
        <fullName evidence="2">Uncharacterized protein</fullName>
    </submittedName>
</protein>
<proteinExistence type="predicted"/>